<dbReference type="PANTHER" id="PTHR33786">
    <property type="entry name" value="UBIQUITIN CARBOXYL-TERMINAL HYDROLASE"/>
    <property type="match status" value="1"/>
</dbReference>
<dbReference type="EMBL" id="CP133620">
    <property type="protein sequence ID" value="WMV44986.1"/>
    <property type="molecule type" value="Genomic_DNA"/>
</dbReference>
<dbReference type="PANTHER" id="PTHR33786:SF5">
    <property type="entry name" value="EXPRESSED PROTEIN"/>
    <property type="match status" value="1"/>
</dbReference>
<reference evidence="3" key="1">
    <citation type="submission" date="2023-08" db="EMBL/GenBank/DDBJ databases">
        <title>A de novo genome assembly of Solanum verrucosum Schlechtendal, a Mexican diploid species geographically isolated from the other diploid A-genome species in potato relatives.</title>
        <authorList>
            <person name="Hosaka K."/>
        </authorList>
    </citation>
    <scope>NUCLEOTIDE SEQUENCE</scope>
    <source>
        <tissue evidence="3">Young leaves</tissue>
    </source>
</reference>
<protein>
    <recommendedName>
        <fullName evidence="2">DUF7866 domain-containing protein</fullName>
    </recommendedName>
</protein>
<dbReference type="Pfam" id="PF25268">
    <property type="entry name" value="DUF7866"/>
    <property type="match status" value="1"/>
</dbReference>
<keyword evidence="1" id="KW-0472">Membrane</keyword>
<dbReference type="Proteomes" id="UP001234989">
    <property type="component" value="Chromosome 9"/>
</dbReference>
<evidence type="ECO:0000313" key="4">
    <source>
        <dbReference type="Proteomes" id="UP001234989"/>
    </source>
</evidence>
<evidence type="ECO:0000256" key="1">
    <source>
        <dbReference type="SAM" id="Phobius"/>
    </source>
</evidence>
<dbReference type="AlphaFoldDB" id="A0AAF0ZMU4"/>
<name>A0AAF0ZMU4_SOLVR</name>
<feature type="transmembrane region" description="Helical" evidence="1">
    <location>
        <begin position="16"/>
        <end position="35"/>
    </location>
</feature>
<sequence>MHEGGSTGQDAGGPGPGTGCAVDVVAPLLVLSGIMQKSFAQNFVKLSSLRVILVILFYCLVMMVSARGSHVTNPGIESNKDDLKQDETSLSVSTRKRLEPLHRDTEYRLVTATQELEMELGAGNYNNSKTWLWSQQQQPFQLCLACECCVSAAEMEAETEPSNCTSLPCCFVIDCQLPNKPYGVCAFVPKTCNCTSCATPLL</sequence>
<proteinExistence type="predicted"/>
<organism evidence="3 4">
    <name type="scientific">Solanum verrucosum</name>
    <dbReference type="NCBI Taxonomy" id="315347"/>
    <lineage>
        <taxon>Eukaryota</taxon>
        <taxon>Viridiplantae</taxon>
        <taxon>Streptophyta</taxon>
        <taxon>Embryophyta</taxon>
        <taxon>Tracheophyta</taxon>
        <taxon>Spermatophyta</taxon>
        <taxon>Magnoliopsida</taxon>
        <taxon>eudicotyledons</taxon>
        <taxon>Gunneridae</taxon>
        <taxon>Pentapetalae</taxon>
        <taxon>asterids</taxon>
        <taxon>lamiids</taxon>
        <taxon>Solanales</taxon>
        <taxon>Solanaceae</taxon>
        <taxon>Solanoideae</taxon>
        <taxon>Solaneae</taxon>
        <taxon>Solanum</taxon>
    </lineage>
</organism>
<keyword evidence="1" id="KW-0812">Transmembrane</keyword>
<feature type="transmembrane region" description="Helical" evidence="1">
    <location>
        <begin position="47"/>
        <end position="66"/>
    </location>
</feature>
<accession>A0AAF0ZMU4</accession>
<evidence type="ECO:0000259" key="2">
    <source>
        <dbReference type="Pfam" id="PF25268"/>
    </source>
</evidence>
<gene>
    <name evidence="3" type="ORF">MTR67_038371</name>
</gene>
<feature type="domain" description="DUF7866" evidence="2">
    <location>
        <begin position="138"/>
        <end position="198"/>
    </location>
</feature>
<evidence type="ECO:0000313" key="3">
    <source>
        <dbReference type="EMBL" id="WMV44986.1"/>
    </source>
</evidence>
<dbReference type="InterPro" id="IPR057188">
    <property type="entry name" value="DUF7866"/>
</dbReference>
<keyword evidence="4" id="KW-1185">Reference proteome</keyword>
<keyword evidence="1" id="KW-1133">Transmembrane helix</keyword>